<evidence type="ECO:0000256" key="2">
    <source>
        <dbReference type="RuleBase" id="RU000716"/>
    </source>
</evidence>
<proteinExistence type="inferred from homology"/>
<dbReference type="PROSITE" id="PS01063">
    <property type="entry name" value="SIGMA70_ECF"/>
    <property type="match status" value="1"/>
</dbReference>
<dbReference type="InterPro" id="IPR032710">
    <property type="entry name" value="NTF2-like_dom_sf"/>
</dbReference>
<dbReference type="RefSeq" id="WP_061612637.1">
    <property type="nucleotide sequence ID" value="NZ_JEMA01001093.1"/>
</dbReference>
<dbReference type="GO" id="GO:0016987">
    <property type="term" value="F:sigma factor activity"/>
    <property type="evidence" value="ECO:0007669"/>
    <property type="project" value="UniProtKB-KW"/>
</dbReference>
<dbReference type="SUPFAM" id="SSF88659">
    <property type="entry name" value="Sigma3 and sigma4 domains of RNA polymerase sigma factors"/>
    <property type="match status" value="1"/>
</dbReference>
<dbReference type="Pfam" id="PF08281">
    <property type="entry name" value="Sigma70_r4_2"/>
    <property type="match status" value="1"/>
</dbReference>
<dbReference type="InterPro" id="IPR014284">
    <property type="entry name" value="RNA_pol_sigma-70_dom"/>
</dbReference>
<feature type="domain" description="RNA polymerase sigma factor 70 region 4 type 2" evidence="5">
    <location>
        <begin position="139"/>
        <end position="186"/>
    </location>
</feature>
<dbReference type="InterPro" id="IPR007627">
    <property type="entry name" value="RNA_pol_sigma70_r2"/>
</dbReference>
<protein>
    <recommendedName>
        <fullName evidence="2">RNA polymerase sigma factor</fullName>
    </recommendedName>
</protein>
<dbReference type="PANTHER" id="PTHR30173:SF36">
    <property type="entry name" value="ECF RNA POLYMERASE SIGMA FACTOR SIGJ"/>
    <property type="match status" value="1"/>
</dbReference>
<dbReference type="NCBIfam" id="TIGR02937">
    <property type="entry name" value="sigma70-ECF"/>
    <property type="match status" value="1"/>
</dbReference>
<keyword evidence="2" id="KW-0238">DNA-binding</keyword>
<dbReference type="GO" id="GO:0006352">
    <property type="term" value="P:DNA-templated transcription initiation"/>
    <property type="evidence" value="ECO:0007669"/>
    <property type="project" value="InterPro"/>
</dbReference>
<dbReference type="InterPro" id="IPR013325">
    <property type="entry name" value="RNA_pol_sigma_r2"/>
</dbReference>
<sequence>MSSATASPAPRAAPASPAPTPGFLAASYREHERFLWAVSYRLTGSAADADDIVQETFVRALEHPPARTDEPVRPWLTRVALNLGRDALRRRKRRAYDGPWLPSPIETEPEPPSFEIPGKDGTEGRYDLLESASFAFLIALEALTPQQRAVLLLRDVFDYSVQETAGALGLSEASVKTTHHRARRALEPYDRERCRPSPEHVERSGAALVRFLQTLATQDVAAIEALLSEGVRVVNDANGEYKAARRIVVGPNRVARLFVGLLKWEGAGEPRHEIRLINGLPAIVIERAPILPGGAPRYVLRCDVDARGRITELHVVLASHKLTAVRPLTP</sequence>
<feature type="domain" description="RNA polymerase sigma-70 region 2" evidence="4">
    <location>
        <begin position="28"/>
        <end position="94"/>
    </location>
</feature>
<keyword evidence="2" id="KW-0804">Transcription</keyword>
<feature type="region of interest" description="Disordered" evidence="3">
    <location>
        <begin position="1"/>
        <end position="20"/>
    </location>
</feature>
<evidence type="ECO:0000256" key="3">
    <source>
        <dbReference type="SAM" id="MobiDB-lite"/>
    </source>
</evidence>
<dbReference type="Gene3D" id="1.10.10.10">
    <property type="entry name" value="Winged helix-like DNA-binding domain superfamily/Winged helix DNA-binding domain"/>
    <property type="match status" value="1"/>
</dbReference>
<keyword evidence="2" id="KW-0805">Transcription regulation</keyword>
<dbReference type="Pfam" id="PF04542">
    <property type="entry name" value="Sigma70_r2"/>
    <property type="match status" value="1"/>
</dbReference>
<dbReference type="InterPro" id="IPR013249">
    <property type="entry name" value="RNA_pol_sigma70_r4_t2"/>
</dbReference>
<accession>A0A150Q3D4</accession>
<keyword evidence="2" id="KW-0731">Sigma factor</keyword>
<name>A0A150Q3D4_SORCE</name>
<dbReference type="PANTHER" id="PTHR30173">
    <property type="entry name" value="SIGMA 19 FACTOR"/>
    <property type="match status" value="1"/>
</dbReference>
<dbReference type="AlphaFoldDB" id="A0A150Q3D4"/>
<evidence type="ECO:0000256" key="1">
    <source>
        <dbReference type="ARBA" id="ARBA00011344"/>
    </source>
</evidence>
<feature type="compositionally biased region" description="Low complexity" evidence="3">
    <location>
        <begin position="1"/>
        <end position="15"/>
    </location>
</feature>
<dbReference type="InterPro" id="IPR052704">
    <property type="entry name" value="ECF_Sigma-70_Domain"/>
</dbReference>
<reference evidence="6 7" key="1">
    <citation type="submission" date="2014-02" db="EMBL/GenBank/DDBJ databases">
        <title>The small core and large imbalanced accessory genome model reveals a collaborative survival strategy of Sorangium cellulosum strains in nature.</title>
        <authorList>
            <person name="Han K."/>
            <person name="Peng R."/>
            <person name="Blom J."/>
            <person name="Li Y.-Z."/>
        </authorList>
    </citation>
    <scope>NUCLEOTIDE SEQUENCE [LARGE SCALE GENOMIC DNA]</scope>
    <source>
        <strain evidence="6 7">So0008-312</strain>
    </source>
</reference>
<dbReference type="CDD" id="cd06171">
    <property type="entry name" value="Sigma70_r4"/>
    <property type="match status" value="1"/>
</dbReference>
<gene>
    <name evidence="6" type="ORF">BE15_09040</name>
</gene>
<dbReference type="Proteomes" id="UP000075260">
    <property type="component" value="Unassembled WGS sequence"/>
</dbReference>
<organism evidence="6 7">
    <name type="scientific">Sorangium cellulosum</name>
    <name type="common">Polyangium cellulosum</name>
    <dbReference type="NCBI Taxonomy" id="56"/>
    <lineage>
        <taxon>Bacteria</taxon>
        <taxon>Pseudomonadati</taxon>
        <taxon>Myxococcota</taxon>
        <taxon>Polyangia</taxon>
        <taxon>Polyangiales</taxon>
        <taxon>Polyangiaceae</taxon>
        <taxon>Sorangium</taxon>
    </lineage>
</organism>
<dbReference type="OrthoDB" id="3211555at2"/>
<dbReference type="InterPro" id="IPR036388">
    <property type="entry name" value="WH-like_DNA-bd_sf"/>
</dbReference>
<evidence type="ECO:0000259" key="4">
    <source>
        <dbReference type="Pfam" id="PF04542"/>
    </source>
</evidence>
<evidence type="ECO:0000313" key="6">
    <source>
        <dbReference type="EMBL" id="KYF62479.1"/>
    </source>
</evidence>
<comment type="caution">
    <text evidence="6">The sequence shown here is derived from an EMBL/GenBank/DDBJ whole genome shotgun (WGS) entry which is preliminary data.</text>
</comment>
<comment type="subunit">
    <text evidence="1">Interacts transiently with the RNA polymerase catalytic core formed by RpoA, RpoB, RpoC and RpoZ (2 alpha, 1 beta, 1 beta' and 1 omega subunit) to form the RNA polymerase holoenzyme that can initiate transcription.</text>
</comment>
<dbReference type="InterPro" id="IPR013324">
    <property type="entry name" value="RNA_pol_sigma_r3/r4-like"/>
</dbReference>
<evidence type="ECO:0000259" key="5">
    <source>
        <dbReference type="Pfam" id="PF08281"/>
    </source>
</evidence>
<dbReference type="SUPFAM" id="SSF88946">
    <property type="entry name" value="Sigma2 domain of RNA polymerase sigma factors"/>
    <property type="match status" value="1"/>
</dbReference>
<comment type="similarity">
    <text evidence="2">Belongs to the sigma-70 factor family. ECF subfamily.</text>
</comment>
<dbReference type="Gene3D" id="1.10.1740.10">
    <property type="match status" value="1"/>
</dbReference>
<dbReference type="EMBL" id="JEMA01001093">
    <property type="protein sequence ID" value="KYF62479.1"/>
    <property type="molecule type" value="Genomic_DNA"/>
</dbReference>
<dbReference type="InterPro" id="IPR000838">
    <property type="entry name" value="RNA_pol_sigma70_ECF_CS"/>
</dbReference>
<dbReference type="GO" id="GO:0003677">
    <property type="term" value="F:DNA binding"/>
    <property type="evidence" value="ECO:0007669"/>
    <property type="project" value="UniProtKB-KW"/>
</dbReference>
<dbReference type="SUPFAM" id="SSF54427">
    <property type="entry name" value="NTF2-like"/>
    <property type="match status" value="1"/>
</dbReference>
<evidence type="ECO:0000313" key="7">
    <source>
        <dbReference type="Proteomes" id="UP000075260"/>
    </source>
</evidence>